<dbReference type="EMBL" id="JABEQY010000010">
    <property type="protein sequence ID" value="NNH64267.1"/>
    <property type="molecule type" value="Genomic_DNA"/>
</dbReference>
<gene>
    <name evidence="2" type="ORF">HLI17_13370</name>
</gene>
<protein>
    <recommendedName>
        <fullName evidence="1">RiboL-PSP-HEPN domain-containing protein</fullName>
    </recommendedName>
</protein>
<comment type="caution">
    <text evidence="2">The sequence shown here is derived from an EMBL/GenBank/DDBJ whole genome shotgun (WGS) entry which is preliminary data.</text>
</comment>
<feature type="domain" description="RiboL-PSP-HEPN" evidence="1">
    <location>
        <begin position="24"/>
        <end position="231"/>
    </location>
</feature>
<evidence type="ECO:0000313" key="2">
    <source>
        <dbReference type="EMBL" id="NNH64267.1"/>
    </source>
</evidence>
<dbReference type="AlphaFoldDB" id="A0A7Y2R4R5"/>
<reference evidence="2 3" key="1">
    <citation type="submission" date="2020-04" db="EMBL/GenBank/DDBJ databases">
        <title>Rhizobium bacterial biofertilizers improve the content of phenolic compounds of Lactuca sativa L. under non-saline and saline-stress conditions.</title>
        <authorList>
            <person name="Ayuso-Calles M."/>
            <person name="Garcia-Estevez I."/>
            <person name="Jimenez-Gomez A."/>
            <person name="Flores-Felix J.D."/>
            <person name="Escribano-Bailon M."/>
            <person name="Rivas R."/>
        </authorList>
    </citation>
    <scope>NUCLEOTIDE SEQUENCE [LARGE SCALE GENOMIC DNA]</scope>
    <source>
        <strain evidence="2 3">GPTR02</strain>
    </source>
</reference>
<dbReference type="Proteomes" id="UP000530654">
    <property type="component" value="Unassembled WGS sequence"/>
</dbReference>
<dbReference type="RefSeq" id="WP_170280839.1">
    <property type="nucleotide sequence ID" value="NZ_JABEQY010000010.1"/>
</dbReference>
<proteinExistence type="predicted"/>
<evidence type="ECO:0000259" key="1">
    <source>
        <dbReference type="Pfam" id="PF18735"/>
    </source>
</evidence>
<accession>A0A7Y2R4R5</accession>
<name>A0A7Y2R4R5_9HYPH</name>
<sequence length="242" mass="27779">MAKRYGGPILMARHTEAYSSFVGRLNEIALLINLARKKERNDAVAHGKEINAFCRGAVVLLSSHVEAYVKELGECALERFYERKVDRSGMSSRIFFNISKDFVADLKDTADPEKIAEKIFLFIEGDLKFWSKNGSFALQIPTDKFNKGFSNPTFNKVKLYFSRFGYEDYRRDFYRDLGIKARTTENMLDSMVSLRNNIAHGDLGATRTPGEVGEMINIIKDFCRCTDNIFSTWCRLHHCPIR</sequence>
<dbReference type="InterPro" id="IPR041519">
    <property type="entry name" value="HEPN_RiboL-PSP"/>
</dbReference>
<dbReference type="Pfam" id="PF18735">
    <property type="entry name" value="HEPN_RiboL-PSP"/>
    <property type="match status" value="1"/>
</dbReference>
<evidence type="ECO:0000313" key="3">
    <source>
        <dbReference type="Proteomes" id="UP000530654"/>
    </source>
</evidence>
<organism evidence="2 3">
    <name type="scientific">Rhizobium laguerreae</name>
    <dbReference type="NCBI Taxonomy" id="1076926"/>
    <lineage>
        <taxon>Bacteria</taxon>
        <taxon>Pseudomonadati</taxon>
        <taxon>Pseudomonadota</taxon>
        <taxon>Alphaproteobacteria</taxon>
        <taxon>Hyphomicrobiales</taxon>
        <taxon>Rhizobiaceae</taxon>
        <taxon>Rhizobium/Agrobacterium group</taxon>
        <taxon>Rhizobium</taxon>
    </lineage>
</organism>